<name>A0A4E9F1B0_BRUMA</name>
<dbReference type="GO" id="GO:0016020">
    <property type="term" value="C:membrane"/>
    <property type="evidence" value="ECO:0007669"/>
    <property type="project" value="UniProtKB-SubCell"/>
</dbReference>
<proteinExistence type="predicted"/>
<evidence type="ECO:0000256" key="4">
    <source>
        <dbReference type="ARBA" id="ARBA00023136"/>
    </source>
</evidence>
<keyword evidence="3 5" id="KW-1133">Transmembrane helix</keyword>
<organism evidence="6">
    <name type="scientific">Brugia malayi</name>
    <name type="common">Filarial nematode worm</name>
    <dbReference type="NCBI Taxonomy" id="6279"/>
    <lineage>
        <taxon>Eukaryota</taxon>
        <taxon>Metazoa</taxon>
        <taxon>Ecdysozoa</taxon>
        <taxon>Nematoda</taxon>
        <taxon>Chromadorea</taxon>
        <taxon>Rhabditida</taxon>
        <taxon>Spirurina</taxon>
        <taxon>Spiruromorpha</taxon>
        <taxon>Filarioidea</taxon>
        <taxon>Onchocercidae</taxon>
        <taxon>Brugia</taxon>
    </lineage>
</organism>
<reference evidence="6" key="2">
    <citation type="submission" date="2019-04" db="EMBL/GenBank/DDBJ databases">
        <authorList>
            <person name="Howe K."/>
            <person name="Paulini M."/>
            <person name="Williams G."/>
        </authorList>
    </citation>
    <scope>NUCLEOTIDE SEQUENCE [LARGE SCALE GENOMIC DNA]</scope>
    <source>
        <strain evidence="6">FR3</strain>
    </source>
</reference>
<dbReference type="WBParaSite" id="Bm6986.1">
    <property type="protein sequence ID" value="Bm6986.1"/>
    <property type="gene ID" value="WBGene00227247"/>
</dbReference>
<gene>
    <name evidence="6" type="primary">Bm6986</name>
    <name evidence="6" type="ORF">BM_BM6986</name>
</gene>
<protein>
    <submittedName>
        <fullName evidence="8">Bm6986</fullName>
    </submittedName>
</protein>
<feature type="transmembrane region" description="Helical" evidence="5">
    <location>
        <begin position="122"/>
        <end position="143"/>
    </location>
</feature>
<evidence type="ECO:0000313" key="7">
    <source>
        <dbReference type="Proteomes" id="UP000006672"/>
    </source>
</evidence>
<feature type="transmembrane region" description="Helical" evidence="5">
    <location>
        <begin position="150"/>
        <end position="171"/>
    </location>
</feature>
<evidence type="ECO:0000256" key="1">
    <source>
        <dbReference type="ARBA" id="ARBA00004141"/>
    </source>
</evidence>
<dbReference type="Proteomes" id="UP000006672">
    <property type="component" value="Unassembled WGS sequence"/>
</dbReference>
<reference evidence="7" key="1">
    <citation type="journal article" date="2007" name="Science">
        <title>Draft genome of the filarial nematode parasite Brugia malayi.</title>
        <authorList>
            <person name="Ghedin E."/>
            <person name="Wang S."/>
            <person name="Spiro D."/>
            <person name="Caler E."/>
            <person name="Zhao Q."/>
            <person name="Crabtree J."/>
            <person name="Allen J.E."/>
            <person name="Delcher A.L."/>
            <person name="Guiliano D.B."/>
            <person name="Miranda-Saavedra D."/>
            <person name="Angiuoli S.V."/>
            <person name="Creasy T."/>
            <person name="Amedeo P."/>
            <person name="Haas B."/>
            <person name="El-Sayed N.M."/>
            <person name="Wortman J.R."/>
            <person name="Feldblyum T."/>
            <person name="Tallon L."/>
            <person name="Schatz M."/>
            <person name="Shumway M."/>
            <person name="Koo H."/>
            <person name="Salzberg S.L."/>
            <person name="Schobel S."/>
            <person name="Pertea M."/>
            <person name="Pop M."/>
            <person name="White O."/>
            <person name="Barton G.J."/>
            <person name="Carlow C.K."/>
            <person name="Crawford M.J."/>
            <person name="Daub J."/>
            <person name="Dimmic M.W."/>
            <person name="Estes C.F."/>
            <person name="Foster J.M."/>
            <person name="Ganatra M."/>
            <person name="Gregory W.F."/>
            <person name="Johnson N.M."/>
            <person name="Jin J."/>
            <person name="Komuniecki R."/>
            <person name="Korf I."/>
            <person name="Kumar S."/>
            <person name="Laney S."/>
            <person name="Li B.W."/>
            <person name="Li W."/>
            <person name="Lindblom T.H."/>
            <person name="Lustigman S."/>
            <person name="Ma D."/>
            <person name="Maina C.V."/>
            <person name="Martin D.M."/>
            <person name="McCarter J.P."/>
            <person name="McReynolds L."/>
            <person name="Mitreva M."/>
            <person name="Nutman T.B."/>
            <person name="Parkinson J."/>
            <person name="Peregrin-Alvarez J.M."/>
            <person name="Poole C."/>
            <person name="Ren Q."/>
            <person name="Saunders L."/>
            <person name="Sluder A.E."/>
            <person name="Smith K."/>
            <person name="Stanke M."/>
            <person name="Unnasch T.R."/>
            <person name="Ware J."/>
            <person name="Wei A.D."/>
            <person name="Weil G."/>
            <person name="Williams D.J."/>
            <person name="Zhang Y."/>
            <person name="Williams S.A."/>
            <person name="Fraser-Liggett C."/>
            <person name="Slatko B."/>
            <person name="Blaxter M.L."/>
            <person name="Scott A.L."/>
        </authorList>
    </citation>
    <scope>NUCLEOTIDE SEQUENCE</scope>
    <source>
        <strain evidence="7">FR3</strain>
    </source>
</reference>
<feature type="transmembrane region" description="Helical" evidence="5">
    <location>
        <begin position="232"/>
        <end position="252"/>
    </location>
</feature>
<evidence type="ECO:0000313" key="8">
    <source>
        <dbReference type="WBParaSite" id="Bm6986.1"/>
    </source>
</evidence>
<evidence type="ECO:0000313" key="6">
    <source>
        <dbReference type="EMBL" id="VIO90454.1"/>
    </source>
</evidence>
<dbReference type="Pfam" id="PF04103">
    <property type="entry name" value="CD20"/>
    <property type="match status" value="1"/>
</dbReference>
<comment type="subcellular location">
    <subcellularLocation>
        <location evidence="1">Membrane</location>
        <topology evidence="1">Multi-pass membrane protein</topology>
    </subcellularLocation>
</comment>
<accession>A0A8L7TFG5</accession>
<evidence type="ECO:0000256" key="3">
    <source>
        <dbReference type="ARBA" id="ARBA00022989"/>
    </source>
</evidence>
<dbReference type="OrthoDB" id="5868512at2759"/>
<sequence length="262" mass="29181">MDKKIVKSYECENMLNSNEQTNSSIIRCPIPTAPLIENCDDSPYSVTVLRDPPPYSPPLLSHSNAEPFLTGISQKQSGKSRQLRRCDTDMMFKVALFGGIIAAFMLAGGIWCLYDSSPYCPYFSAIWTSIVFIVNALVGIVAAKRGTVNLFVAYLVLSLISVMLCAISATISARNWSLIGTYQHPKIDRNEAFCLIGEYDASRARYILTQMNRYDFRQCLFQLKVGIGINSIQFIIAIIEAILNFLSSVLCCKQICTKCFGT</sequence>
<dbReference type="CTD" id="6097951"/>
<evidence type="ECO:0000256" key="2">
    <source>
        <dbReference type="ARBA" id="ARBA00022692"/>
    </source>
</evidence>
<dbReference type="RefSeq" id="XP_042932277.1">
    <property type="nucleotide sequence ID" value="XM_043076343.1"/>
</dbReference>
<dbReference type="KEGG" id="bmy:BM_BM6986"/>
<keyword evidence="2 5" id="KW-0812">Transmembrane</keyword>
<reference evidence="8" key="3">
    <citation type="submission" date="2022-04" db="UniProtKB">
        <authorList>
            <consortium name="WormBaseParasite"/>
        </authorList>
    </citation>
    <scope>IDENTIFICATION</scope>
</reference>
<evidence type="ECO:0000256" key="5">
    <source>
        <dbReference type="SAM" id="Phobius"/>
    </source>
</evidence>
<accession>A0A4E9F1B0</accession>
<keyword evidence="4 5" id="KW-0472">Membrane</keyword>
<dbReference type="InterPro" id="IPR007237">
    <property type="entry name" value="CD20-like"/>
</dbReference>
<keyword evidence="7" id="KW-1185">Reference proteome</keyword>
<dbReference type="GeneID" id="6097951"/>
<dbReference type="EMBL" id="CAAKNF010000192">
    <property type="protein sequence ID" value="VIO90454.1"/>
    <property type="molecule type" value="Genomic_DNA"/>
</dbReference>
<feature type="transmembrane region" description="Helical" evidence="5">
    <location>
        <begin position="90"/>
        <end position="110"/>
    </location>
</feature>
<dbReference type="AlphaFoldDB" id="A0A4E9F1B0"/>